<evidence type="ECO:0000256" key="2">
    <source>
        <dbReference type="ARBA" id="ARBA00022448"/>
    </source>
</evidence>
<dbReference type="PANTHER" id="PTHR43776:SF7">
    <property type="entry name" value="D,D-DIPEPTIDE TRANSPORT ATP-BINDING PROTEIN DDPF-RELATED"/>
    <property type="match status" value="1"/>
</dbReference>
<evidence type="ECO:0000256" key="4">
    <source>
        <dbReference type="ARBA" id="ARBA00022840"/>
    </source>
</evidence>
<keyword evidence="2" id="KW-0813">Transport</keyword>
<dbReference type="EMBL" id="LT629772">
    <property type="protein sequence ID" value="SDS70110.1"/>
    <property type="molecule type" value="Genomic_DNA"/>
</dbReference>
<reference evidence="7 8" key="1">
    <citation type="submission" date="2016-10" db="EMBL/GenBank/DDBJ databases">
        <authorList>
            <person name="de Groot N.N."/>
        </authorList>
    </citation>
    <scope>NUCLEOTIDE SEQUENCE [LARGE SCALE GENOMIC DNA]</scope>
    <source>
        <strain evidence="7 8">DSM 21800</strain>
    </source>
</reference>
<dbReference type="RefSeq" id="WP_091525594.1">
    <property type="nucleotide sequence ID" value="NZ_LT629772.1"/>
</dbReference>
<dbReference type="Pfam" id="PF08352">
    <property type="entry name" value="oligo_HPY"/>
    <property type="match status" value="1"/>
</dbReference>
<dbReference type="Pfam" id="PF00005">
    <property type="entry name" value="ABC_tran"/>
    <property type="match status" value="1"/>
</dbReference>
<gene>
    <name evidence="7" type="ORF">SAMN04489812_2727</name>
</gene>
<evidence type="ECO:0000256" key="5">
    <source>
        <dbReference type="SAM" id="MobiDB-lite"/>
    </source>
</evidence>
<proteinExistence type="inferred from homology"/>
<dbReference type="SUPFAM" id="SSF52540">
    <property type="entry name" value="P-loop containing nucleoside triphosphate hydrolases"/>
    <property type="match status" value="1"/>
</dbReference>
<keyword evidence="4 7" id="KW-0067">ATP-binding</keyword>
<dbReference type="InterPro" id="IPR003439">
    <property type="entry name" value="ABC_transporter-like_ATP-bd"/>
</dbReference>
<feature type="region of interest" description="Disordered" evidence="5">
    <location>
        <begin position="119"/>
        <end position="138"/>
    </location>
</feature>
<dbReference type="STRING" id="630515.SAMN04489812_2727"/>
<dbReference type="PANTHER" id="PTHR43776">
    <property type="entry name" value="TRANSPORT ATP-BINDING PROTEIN"/>
    <property type="match status" value="1"/>
</dbReference>
<evidence type="ECO:0000313" key="8">
    <source>
        <dbReference type="Proteomes" id="UP000199103"/>
    </source>
</evidence>
<accession>A0A1H1UCE8</accession>
<feature type="region of interest" description="Disordered" evidence="5">
    <location>
        <begin position="275"/>
        <end position="303"/>
    </location>
</feature>
<dbReference type="CDD" id="cd03257">
    <property type="entry name" value="ABC_NikE_OppD_transporters"/>
    <property type="match status" value="1"/>
</dbReference>
<dbReference type="InterPro" id="IPR017871">
    <property type="entry name" value="ABC_transporter-like_CS"/>
</dbReference>
<dbReference type="OrthoDB" id="5357528at2"/>
<dbReference type="AlphaFoldDB" id="A0A1H1UCE8"/>
<comment type="similarity">
    <text evidence="1">Belongs to the ABC transporter superfamily.</text>
</comment>
<evidence type="ECO:0000256" key="1">
    <source>
        <dbReference type="ARBA" id="ARBA00005417"/>
    </source>
</evidence>
<dbReference type="InterPro" id="IPR050319">
    <property type="entry name" value="ABC_transp_ATP-bind"/>
</dbReference>
<evidence type="ECO:0000259" key="6">
    <source>
        <dbReference type="PROSITE" id="PS50893"/>
    </source>
</evidence>
<feature type="domain" description="ABC transporter" evidence="6">
    <location>
        <begin position="9"/>
        <end position="257"/>
    </location>
</feature>
<dbReference type="GO" id="GO:0015833">
    <property type="term" value="P:peptide transport"/>
    <property type="evidence" value="ECO:0007669"/>
    <property type="project" value="InterPro"/>
</dbReference>
<protein>
    <submittedName>
        <fullName evidence="7">Peptide/nickel transport system ATP-binding protein</fullName>
    </submittedName>
</protein>
<organism evidence="7 8">
    <name type="scientific">Microlunatus soli</name>
    <dbReference type="NCBI Taxonomy" id="630515"/>
    <lineage>
        <taxon>Bacteria</taxon>
        <taxon>Bacillati</taxon>
        <taxon>Actinomycetota</taxon>
        <taxon>Actinomycetes</taxon>
        <taxon>Propionibacteriales</taxon>
        <taxon>Propionibacteriaceae</taxon>
        <taxon>Microlunatus</taxon>
    </lineage>
</organism>
<sequence length="303" mass="32925">MTGEPVGELQLQKLTVRYGHGRTATTAVRDVDLTVPAGRVLGLVGESGSGKSSIARSVVGLTEPTTGRILLDGVDVAHARGRTARLRHEIQMVFQDPYSSLDPHLTIGETIEEALLAAERRQPPRSRSRTRRRQQVGHLLEQVDLDPDRSRSLPSTLSGGQRQRVALARALAAAPRVLIADEITSSLDVSVQGSVLNLLTGLQRELGLTVLFISHNLAVVRHVCDDVAVLSRGRLVESGTVTEVLENPQHPYTQKLLASVPQLGVRLFTEPVDDHASAKAARTPTELDGYHSRSLERVSQQQI</sequence>
<evidence type="ECO:0000313" key="7">
    <source>
        <dbReference type="EMBL" id="SDS70110.1"/>
    </source>
</evidence>
<dbReference type="SMART" id="SM00382">
    <property type="entry name" value="AAA"/>
    <property type="match status" value="1"/>
</dbReference>
<dbReference type="InterPro" id="IPR013563">
    <property type="entry name" value="Oligopep_ABC_C"/>
</dbReference>
<dbReference type="Proteomes" id="UP000199103">
    <property type="component" value="Chromosome I"/>
</dbReference>
<dbReference type="GO" id="GO:0055085">
    <property type="term" value="P:transmembrane transport"/>
    <property type="evidence" value="ECO:0007669"/>
    <property type="project" value="UniProtKB-ARBA"/>
</dbReference>
<dbReference type="InterPro" id="IPR003593">
    <property type="entry name" value="AAA+_ATPase"/>
</dbReference>
<dbReference type="PROSITE" id="PS00211">
    <property type="entry name" value="ABC_TRANSPORTER_1"/>
    <property type="match status" value="1"/>
</dbReference>
<dbReference type="GO" id="GO:0005524">
    <property type="term" value="F:ATP binding"/>
    <property type="evidence" value="ECO:0007669"/>
    <property type="project" value="UniProtKB-KW"/>
</dbReference>
<keyword evidence="8" id="KW-1185">Reference proteome</keyword>
<dbReference type="Gene3D" id="3.40.50.300">
    <property type="entry name" value="P-loop containing nucleotide triphosphate hydrolases"/>
    <property type="match status" value="1"/>
</dbReference>
<dbReference type="GO" id="GO:0016887">
    <property type="term" value="F:ATP hydrolysis activity"/>
    <property type="evidence" value="ECO:0007669"/>
    <property type="project" value="InterPro"/>
</dbReference>
<keyword evidence="3" id="KW-0547">Nucleotide-binding</keyword>
<name>A0A1H1UCE8_9ACTN</name>
<dbReference type="InterPro" id="IPR027417">
    <property type="entry name" value="P-loop_NTPase"/>
</dbReference>
<feature type="compositionally biased region" description="Basic residues" evidence="5">
    <location>
        <begin position="123"/>
        <end position="135"/>
    </location>
</feature>
<dbReference type="PROSITE" id="PS50893">
    <property type="entry name" value="ABC_TRANSPORTER_2"/>
    <property type="match status" value="1"/>
</dbReference>
<evidence type="ECO:0000256" key="3">
    <source>
        <dbReference type="ARBA" id="ARBA00022741"/>
    </source>
</evidence>